<dbReference type="EMBL" id="CCBP010000111">
    <property type="protein sequence ID" value="CDO72264.1"/>
    <property type="molecule type" value="Genomic_DNA"/>
</dbReference>
<comment type="caution">
    <text evidence="2">The sequence shown here is derived from an EMBL/GenBank/DDBJ whole genome shotgun (WGS) entry which is preliminary data.</text>
</comment>
<dbReference type="OMA" id="VATRTHW"/>
<evidence type="ECO:0000256" key="1">
    <source>
        <dbReference type="SAM" id="MobiDB-lite"/>
    </source>
</evidence>
<name>A0A060SJ79_PYCCI</name>
<gene>
    <name evidence="2" type="ORF">BN946_scf184970.g116</name>
</gene>
<dbReference type="Proteomes" id="UP000029665">
    <property type="component" value="Unassembled WGS sequence"/>
</dbReference>
<organism evidence="2 3">
    <name type="scientific">Pycnoporus cinnabarinus</name>
    <name type="common">Cinnabar-red polypore</name>
    <name type="synonym">Trametes cinnabarina</name>
    <dbReference type="NCBI Taxonomy" id="5643"/>
    <lineage>
        <taxon>Eukaryota</taxon>
        <taxon>Fungi</taxon>
        <taxon>Dikarya</taxon>
        <taxon>Basidiomycota</taxon>
        <taxon>Agaricomycotina</taxon>
        <taxon>Agaricomycetes</taxon>
        <taxon>Polyporales</taxon>
        <taxon>Polyporaceae</taxon>
        <taxon>Trametes</taxon>
    </lineage>
</organism>
<reference evidence="2" key="1">
    <citation type="submission" date="2014-01" db="EMBL/GenBank/DDBJ databases">
        <title>The genome of the white-rot fungus Pycnoporus cinnabarinus: a basidiomycete model with a versatile arsenal for lignocellulosic biomass breakdown.</title>
        <authorList>
            <person name="Levasseur A."/>
            <person name="Lomascolo A."/>
            <person name="Ruiz-Duenas F.J."/>
            <person name="Uzan E."/>
            <person name="Piumi F."/>
            <person name="Kues U."/>
            <person name="Ram A.F.J."/>
            <person name="Murat C."/>
            <person name="Haon M."/>
            <person name="Benoit I."/>
            <person name="Arfi Y."/>
            <person name="Chevret D."/>
            <person name="Drula E."/>
            <person name="Kwon M.J."/>
            <person name="Gouret P."/>
            <person name="Lesage-Meessen L."/>
            <person name="Lombard V."/>
            <person name="Mariette J."/>
            <person name="Noirot C."/>
            <person name="Park J."/>
            <person name="Patyshakuliyeva A."/>
            <person name="Wieneger R.A.B."/>
            <person name="Wosten H.A.B."/>
            <person name="Martin F."/>
            <person name="Coutinho P.M."/>
            <person name="de Vries R."/>
            <person name="Martinez A.T."/>
            <person name="Klopp C."/>
            <person name="Pontarotti P."/>
            <person name="Henrissat B."/>
            <person name="Record E."/>
        </authorList>
    </citation>
    <scope>NUCLEOTIDE SEQUENCE [LARGE SCALE GENOMIC DNA]</scope>
    <source>
        <strain evidence="2">BRFM137</strain>
    </source>
</reference>
<evidence type="ECO:0000313" key="3">
    <source>
        <dbReference type="Proteomes" id="UP000029665"/>
    </source>
</evidence>
<proteinExistence type="predicted"/>
<sequence length="366" mass="41570">MPDRGEEDVPTFLETRRQARRRNPQFVHTRRSLPYESSDDMDGTISSGRGHTSAGADLAPRSSLFNEVAWAFVRGRHEFVGTVQPWRQDRHFGVAYPLWNAVRGDPPSPWRALSRLHLELDTVGLGKHLHDLYLPEANNADFPNVQAGEEIVGLCRSLGGRLTGLSITMCIPELTIPHVPSFVYGILRQCPMLEHLGLEDTQCSDCSPEWFMYLCAAVSHDVRLQQDQQQGAQRWRPRPTFPLRTRLQTFVISKRSVIPWRKSEQDFATEEALDNLMKGEMIPLIRMTRLPEQMVLADNTNFHIEKCQEACKLRDLMTVHMPSLQRVYVALDRLEDGSSAVDLRSDAKGEFPPLTAGEVYSTSHVL</sequence>
<accession>A0A060SJ79</accession>
<keyword evidence="3" id="KW-1185">Reference proteome</keyword>
<dbReference type="HOGENOM" id="CLU_756812_0_0_1"/>
<feature type="compositionally biased region" description="Basic residues" evidence="1">
    <location>
        <begin position="18"/>
        <end position="31"/>
    </location>
</feature>
<dbReference type="OrthoDB" id="2741266at2759"/>
<protein>
    <submittedName>
        <fullName evidence="2">Uncharacterized protein</fullName>
    </submittedName>
</protein>
<feature type="region of interest" description="Disordered" evidence="1">
    <location>
        <begin position="1"/>
        <end position="57"/>
    </location>
</feature>
<evidence type="ECO:0000313" key="2">
    <source>
        <dbReference type="EMBL" id="CDO72264.1"/>
    </source>
</evidence>
<dbReference type="AlphaFoldDB" id="A0A060SJ79"/>